<protein>
    <submittedName>
        <fullName evidence="1">Uncharacterized protein</fullName>
    </submittedName>
</protein>
<dbReference type="Proteomes" id="UP001055811">
    <property type="component" value="Linkage Group LG03"/>
</dbReference>
<proteinExistence type="predicted"/>
<accession>A0ACB9F2J3</accession>
<reference evidence="1 2" key="2">
    <citation type="journal article" date="2022" name="Mol. Ecol. Resour.">
        <title>The genomes of chicory, endive, great burdock and yacon provide insights into Asteraceae paleo-polyploidization history and plant inulin production.</title>
        <authorList>
            <person name="Fan W."/>
            <person name="Wang S."/>
            <person name="Wang H."/>
            <person name="Wang A."/>
            <person name="Jiang F."/>
            <person name="Liu H."/>
            <person name="Zhao H."/>
            <person name="Xu D."/>
            <person name="Zhang Y."/>
        </authorList>
    </citation>
    <scope>NUCLEOTIDE SEQUENCE [LARGE SCALE GENOMIC DNA]</scope>
    <source>
        <strain evidence="2">cv. Punajuju</strain>
        <tissue evidence="1">Leaves</tissue>
    </source>
</reference>
<sequence length="120" mass="13132">MDIRFSLASLWCFWWSKNSRKIPGCRLKFARVVLGFDLGVLVFLKHADFGSGRWVGLPGLGRGSDVSRNGSGQWVGAAGGSGAEQELVVGLDLGLGELGCRLGWRRTWAERVDWLLGLVL</sequence>
<keyword evidence="2" id="KW-1185">Reference proteome</keyword>
<organism evidence="1 2">
    <name type="scientific">Cichorium intybus</name>
    <name type="common">Chicory</name>
    <dbReference type="NCBI Taxonomy" id="13427"/>
    <lineage>
        <taxon>Eukaryota</taxon>
        <taxon>Viridiplantae</taxon>
        <taxon>Streptophyta</taxon>
        <taxon>Embryophyta</taxon>
        <taxon>Tracheophyta</taxon>
        <taxon>Spermatophyta</taxon>
        <taxon>Magnoliopsida</taxon>
        <taxon>eudicotyledons</taxon>
        <taxon>Gunneridae</taxon>
        <taxon>Pentapetalae</taxon>
        <taxon>asterids</taxon>
        <taxon>campanulids</taxon>
        <taxon>Asterales</taxon>
        <taxon>Asteraceae</taxon>
        <taxon>Cichorioideae</taxon>
        <taxon>Cichorieae</taxon>
        <taxon>Cichoriinae</taxon>
        <taxon>Cichorium</taxon>
    </lineage>
</organism>
<name>A0ACB9F2J3_CICIN</name>
<gene>
    <name evidence="1" type="ORF">L2E82_15585</name>
</gene>
<evidence type="ECO:0000313" key="1">
    <source>
        <dbReference type="EMBL" id="KAI3765548.1"/>
    </source>
</evidence>
<reference evidence="2" key="1">
    <citation type="journal article" date="2022" name="Mol. Ecol. Resour.">
        <title>The genomes of chicory, endive, great burdock and yacon provide insights into Asteraceae palaeo-polyploidization history and plant inulin production.</title>
        <authorList>
            <person name="Fan W."/>
            <person name="Wang S."/>
            <person name="Wang H."/>
            <person name="Wang A."/>
            <person name="Jiang F."/>
            <person name="Liu H."/>
            <person name="Zhao H."/>
            <person name="Xu D."/>
            <person name="Zhang Y."/>
        </authorList>
    </citation>
    <scope>NUCLEOTIDE SEQUENCE [LARGE SCALE GENOMIC DNA]</scope>
    <source>
        <strain evidence="2">cv. Punajuju</strain>
    </source>
</reference>
<dbReference type="EMBL" id="CM042011">
    <property type="protein sequence ID" value="KAI3765548.1"/>
    <property type="molecule type" value="Genomic_DNA"/>
</dbReference>
<evidence type="ECO:0000313" key="2">
    <source>
        <dbReference type="Proteomes" id="UP001055811"/>
    </source>
</evidence>
<comment type="caution">
    <text evidence="1">The sequence shown here is derived from an EMBL/GenBank/DDBJ whole genome shotgun (WGS) entry which is preliminary data.</text>
</comment>